<dbReference type="WBParaSite" id="PEQ_0001427901-mRNA-1">
    <property type="protein sequence ID" value="PEQ_0001427901-mRNA-1"/>
    <property type="gene ID" value="PEQ_0001427901"/>
</dbReference>
<dbReference type="AlphaFoldDB" id="A0A914S6G4"/>
<protein>
    <submittedName>
        <fullName evidence="2">Uncharacterized protein</fullName>
    </submittedName>
</protein>
<name>A0A914S6G4_PAREQ</name>
<accession>A0A914S6G4</accession>
<dbReference type="Proteomes" id="UP000887564">
    <property type="component" value="Unplaced"/>
</dbReference>
<organism evidence="1 2">
    <name type="scientific">Parascaris equorum</name>
    <name type="common">Equine roundworm</name>
    <dbReference type="NCBI Taxonomy" id="6256"/>
    <lineage>
        <taxon>Eukaryota</taxon>
        <taxon>Metazoa</taxon>
        <taxon>Ecdysozoa</taxon>
        <taxon>Nematoda</taxon>
        <taxon>Chromadorea</taxon>
        <taxon>Rhabditida</taxon>
        <taxon>Spirurina</taxon>
        <taxon>Ascaridomorpha</taxon>
        <taxon>Ascaridoidea</taxon>
        <taxon>Ascarididae</taxon>
        <taxon>Parascaris</taxon>
    </lineage>
</organism>
<reference evidence="2" key="1">
    <citation type="submission" date="2022-11" db="UniProtKB">
        <authorList>
            <consortium name="WormBaseParasite"/>
        </authorList>
    </citation>
    <scope>IDENTIFICATION</scope>
</reference>
<evidence type="ECO:0000313" key="1">
    <source>
        <dbReference type="Proteomes" id="UP000887564"/>
    </source>
</evidence>
<proteinExistence type="predicted"/>
<sequence length="54" mass="5904">MMLPPGGIIPAYAPPPHIAQRVYQQSGSVSETQLMWGGNFVADPWRYLPIHGGI</sequence>
<keyword evidence="1" id="KW-1185">Reference proteome</keyword>
<evidence type="ECO:0000313" key="2">
    <source>
        <dbReference type="WBParaSite" id="PEQ_0001427901-mRNA-1"/>
    </source>
</evidence>